<feature type="compositionally biased region" description="Basic and acidic residues" evidence="1">
    <location>
        <begin position="383"/>
        <end position="394"/>
    </location>
</feature>
<evidence type="ECO:0000313" key="4">
    <source>
        <dbReference type="Proteomes" id="UP000245771"/>
    </source>
</evidence>
<keyword evidence="2" id="KW-0812">Transmembrane</keyword>
<proteinExistence type="predicted"/>
<reference evidence="3 4" key="1">
    <citation type="journal article" date="2018" name="Mol. Biol. Evol.">
        <title>Broad Genomic Sampling Reveals a Smut Pathogenic Ancestry of the Fungal Clade Ustilaginomycotina.</title>
        <authorList>
            <person name="Kijpornyongpan T."/>
            <person name="Mondo S.J."/>
            <person name="Barry K."/>
            <person name="Sandor L."/>
            <person name="Lee J."/>
            <person name="Lipzen A."/>
            <person name="Pangilinan J."/>
            <person name="LaButti K."/>
            <person name="Hainaut M."/>
            <person name="Henrissat B."/>
            <person name="Grigoriev I.V."/>
            <person name="Spatafora J.W."/>
            <person name="Aime M.C."/>
        </authorList>
    </citation>
    <scope>NUCLEOTIDE SEQUENCE [LARGE SCALE GENOMIC DNA]</scope>
    <source>
        <strain evidence="3 4">MCA 3882</strain>
    </source>
</reference>
<accession>A0A316VGG5</accession>
<keyword evidence="4" id="KW-1185">Reference proteome</keyword>
<dbReference type="InParanoid" id="A0A316VGG5"/>
<dbReference type="AlphaFoldDB" id="A0A316VGG5"/>
<dbReference type="GeneID" id="37019541"/>
<dbReference type="Proteomes" id="UP000245771">
    <property type="component" value="Unassembled WGS sequence"/>
</dbReference>
<evidence type="ECO:0000256" key="2">
    <source>
        <dbReference type="SAM" id="Phobius"/>
    </source>
</evidence>
<keyword evidence="2" id="KW-0472">Membrane</keyword>
<organism evidence="3 4">
    <name type="scientific">Meira miltonrushii</name>
    <dbReference type="NCBI Taxonomy" id="1280837"/>
    <lineage>
        <taxon>Eukaryota</taxon>
        <taxon>Fungi</taxon>
        <taxon>Dikarya</taxon>
        <taxon>Basidiomycota</taxon>
        <taxon>Ustilaginomycotina</taxon>
        <taxon>Exobasidiomycetes</taxon>
        <taxon>Exobasidiales</taxon>
        <taxon>Brachybasidiaceae</taxon>
        <taxon>Meira</taxon>
    </lineage>
</organism>
<name>A0A316VGG5_9BASI</name>
<feature type="compositionally biased region" description="Basic and acidic residues" evidence="1">
    <location>
        <begin position="189"/>
        <end position="200"/>
    </location>
</feature>
<feature type="region of interest" description="Disordered" evidence="1">
    <location>
        <begin position="542"/>
        <end position="578"/>
    </location>
</feature>
<evidence type="ECO:0000256" key="1">
    <source>
        <dbReference type="SAM" id="MobiDB-lite"/>
    </source>
</evidence>
<feature type="transmembrane region" description="Helical" evidence="2">
    <location>
        <begin position="236"/>
        <end position="261"/>
    </location>
</feature>
<sequence length="578" mass="67860">MRAFNAFRKRATEFRLMTIIGISFSFICNSSFTYSTSNSSSENEFNVDSFLDLLAYSDTEAEQRPPQLQPDQHGNHNKADAKHNIMMNKHTTNKMTGSKIRTKVAEDGLSRWQRYRLEHKDRKGPAIIGEDGLNRWQRYRLKRKSRGLDEKEKHRERDIKYRKSVQEKMMQDSSFAQEYKKQRSKRNKSNYERTKNDPQRHARRKKQSRLAAARYRAKKKEQKEATKNFVRTTMIAAVYTAFYVPVLRFCFVYLCFLASVIKSTSSDQSDFNVDSLLNLSPSDDSVTNESNRAITRMDCVHVPQESLPGKKAAQISTKCIVSQTENKVPHKRKRKNPPITEESRMKRRERRKRYEERLQNRPEALAMQKKRKRDNNIKHYQKIKSDPKEEENKSHASYLFSKPIIHLKIPKKDAKFPSEITTFPANRATENEGIDLRLTLATPSQNASNQLSVQPTNAQQEEQLNADKHIEGDQPQNVEPRRLQRKKRTKAEMACLDRAELRKKQYRAANERFMERVKNDPKLLAYFNSRKRRNAANRLEMIKKDPQKSAALRAKYKSVYDKRKKRKLMKEKSQEGDA</sequence>
<feature type="region of interest" description="Disordered" evidence="1">
    <location>
        <begin position="468"/>
        <end position="490"/>
    </location>
</feature>
<feature type="region of interest" description="Disordered" evidence="1">
    <location>
        <begin position="323"/>
        <end position="394"/>
    </location>
</feature>
<feature type="compositionally biased region" description="Basic and acidic residues" evidence="1">
    <location>
        <begin position="146"/>
        <end position="170"/>
    </location>
</feature>
<dbReference type="RefSeq" id="XP_025356460.1">
    <property type="nucleotide sequence ID" value="XM_025497760.1"/>
</dbReference>
<protein>
    <submittedName>
        <fullName evidence="3">Uncharacterized protein</fullName>
    </submittedName>
</protein>
<feature type="region of interest" description="Disordered" evidence="1">
    <location>
        <begin position="146"/>
        <end position="209"/>
    </location>
</feature>
<gene>
    <name evidence="3" type="ORF">FA14DRAFT_155561</name>
</gene>
<evidence type="ECO:0000313" key="3">
    <source>
        <dbReference type="EMBL" id="PWN36158.1"/>
    </source>
</evidence>
<keyword evidence="2" id="KW-1133">Transmembrane helix</keyword>
<dbReference type="EMBL" id="KZ819603">
    <property type="protein sequence ID" value="PWN36158.1"/>
    <property type="molecule type" value="Genomic_DNA"/>
</dbReference>